<dbReference type="Proteomes" id="UP001484199">
    <property type="component" value="Chromosome"/>
</dbReference>
<name>A0ABZ2U8P4_ASHYP</name>
<protein>
    <submittedName>
        <fullName evidence="1">Uncharacterized protein</fullName>
    </submittedName>
</protein>
<organism evidence="1 2">
    <name type="scientific">Ash yellows phytoplasma</name>
    <dbReference type="NCBI Taxonomy" id="35780"/>
    <lineage>
        <taxon>Bacteria</taxon>
        <taxon>Bacillati</taxon>
        <taxon>Mycoplasmatota</taxon>
        <taxon>Mollicutes</taxon>
        <taxon>Acholeplasmatales</taxon>
        <taxon>Acholeplasmataceae</taxon>
        <taxon>Candidatus Phytoplasma</taxon>
        <taxon>16SrVII (Ash yellows group)</taxon>
    </lineage>
</organism>
<gene>
    <name evidence="1" type="ORF">AshY1_05290</name>
</gene>
<accession>A0ABZ2U8P4</accession>
<dbReference type="EMBL" id="CP146843">
    <property type="protein sequence ID" value="WYY26626.1"/>
    <property type="molecule type" value="Genomic_DNA"/>
</dbReference>
<reference evidence="1" key="1">
    <citation type="submission" date="2024-03" db="EMBL/GenBank/DDBJ databases">
        <title>The Complete Genome of 'Candidatus Phytoplasma fraxini' AshY1 from the Ash Yellows Group.</title>
        <authorList>
            <person name="Boehm J.W."/>
            <person name="Huettel B."/>
            <person name="Schneider B."/>
            <person name="Kube M."/>
        </authorList>
    </citation>
    <scope>NUCLEOTIDE SEQUENCE [LARGE SCALE GENOMIC DNA]</scope>
    <source>
        <strain evidence="1">AshY1</strain>
    </source>
</reference>
<sequence>MNSPEINNITKEPIILKEFSIEIQNRYIKTKDQNKREWFTKNLKYVDANKIYTFTELIIKFDHIDEDNPEFFLQPGQFIKILKGEIEKDKSVPDKYNLTIYKFQQEIER</sequence>
<evidence type="ECO:0000313" key="2">
    <source>
        <dbReference type="Proteomes" id="UP001484199"/>
    </source>
</evidence>
<evidence type="ECO:0000313" key="1">
    <source>
        <dbReference type="EMBL" id="WYY26626.1"/>
    </source>
</evidence>
<dbReference type="RefSeq" id="WP_341266528.1">
    <property type="nucleotide sequence ID" value="NZ_CP146843.1"/>
</dbReference>
<keyword evidence="2" id="KW-1185">Reference proteome</keyword>
<proteinExistence type="predicted"/>